<keyword evidence="6 12" id="KW-0418">Kinase</keyword>
<evidence type="ECO:0000256" key="5">
    <source>
        <dbReference type="ARBA" id="ARBA00022741"/>
    </source>
</evidence>
<dbReference type="EC" id="2.7.13.3" evidence="2"/>
<dbReference type="InterPro" id="IPR050482">
    <property type="entry name" value="Sensor_HK_TwoCompSys"/>
</dbReference>
<feature type="modified residue" description="4-aspartylphosphate" evidence="9">
    <location>
        <position position="62"/>
    </location>
</feature>
<dbReference type="GO" id="GO:0016020">
    <property type="term" value="C:membrane"/>
    <property type="evidence" value="ECO:0007669"/>
    <property type="project" value="InterPro"/>
</dbReference>
<evidence type="ECO:0000256" key="9">
    <source>
        <dbReference type="PROSITE-ProRule" id="PRU00169"/>
    </source>
</evidence>
<dbReference type="Gene3D" id="3.40.50.2300">
    <property type="match status" value="1"/>
</dbReference>
<protein>
    <recommendedName>
        <fullName evidence="2">histidine kinase</fullName>
        <ecNumber evidence="2">2.7.13.3</ecNumber>
    </recommendedName>
</protein>
<evidence type="ECO:0000256" key="7">
    <source>
        <dbReference type="ARBA" id="ARBA00022840"/>
    </source>
</evidence>
<evidence type="ECO:0000256" key="4">
    <source>
        <dbReference type="ARBA" id="ARBA00022679"/>
    </source>
</evidence>
<dbReference type="InterPro" id="IPR011006">
    <property type="entry name" value="CheY-like_superfamily"/>
</dbReference>
<dbReference type="SUPFAM" id="SSF52172">
    <property type="entry name" value="CheY-like"/>
    <property type="match status" value="1"/>
</dbReference>
<reference evidence="12" key="1">
    <citation type="submission" date="2018-01" db="EMBL/GenBank/DDBJ databases">
        <authorList>
            <person name="Regsiter A."/>
            <person name="William W."/>
        </authorList>
    </citation>
    <scope>NUCLEOTIDE SEQUENCE</scope>
    <source>
        <strain evidence="12">TRIP AH-1</strain>
    </source>
</reference>
<dbReference type="GO" id="GO:0005524">
    <property type="term" value="F:ATP binding"/>
    <property type="evidence" value="ECO:0007669"/>
    <property type="project" value="UniProtKB-KW"/>
</dbReference>
<organism evidence="12">
    <name type="scientific">uncultured Desulfobacterium sp</name>
    <dbReference type="NCBI Taxonomy" id="201089"/>
    <lineage>
        <taxon>Bacteria</taxon>
        <taxon>Pseudomonadati</taxon>
        <taxon>Thermodesulfobacteriota</taxon>
        <taxon>Desulfobacteria</taxon>
        <taxon>Desulfobacterales</taxon>
        <taxon>Desulfobacteriaceae</taxon>
        <taxon>Desulfobacterium</taxon>
        <taxon>environmental samples</taxon>
    </lineage>
</organism>
<proteinExistence type="predicted"/>
<dbReference type="Gene3D" id="1.20.5.1930">
    <property type="match status" value="1"/>
</dbReference>
<dbReference type="InterPro" id="IPR003594">
    <property type="entry name" value="HATPase_dom"/>
</dbReference>
<dbReference type="Pfam" id="PF07730">
    <property type="entry name" value="HisKA_3"/>
    <property type="match status" value="1"/>
</dbReference>
<gene>
    <name evidence="12" type="ORF">PITCH_A1150005</name>
</gene>
<dbReference type="GO" id="GO:0000155">
    <property type="term" value="F:phosphorelay sensor kinase activity"/>
    <property type="evidence" value="ECO:0007669"/>
    <property type="project" value="InterPro"/>
</dbReference>
<dbReference type="SUPFAM" id="SSF55874">
    <property type="entry name" value="ATPase domain of HSP90 chaperone/DNA topoisomerase II/histidine kinase"/>
    <property type="match status" value="1"/>
</dbReference>
<dbReference type="CDD" id="cd16917">
    <property type="entry name" value="HATPase_UhpB-NarQ-NarX-like"/>
    <property type="match status" value="1"/>
</dbReference>
<dbReference type="AlphaFoldDB" id="A0A445MR87"/>
<dbReference type="PANTHER" id="PTHR24421">
    <property type="entry name" value="NITRATE/NITRITE SENSOR PROTEIN NARX-RELATED"/>
    <property type="match status" value="1"/>
</dbReference>
<dbReference type="PROSITE" id="PS50109">
    <property type="entry name" value="HIS_KIN"/>
    <property type="match status" value="1"/>
</dbReference>
<dbReference type="GO" id="GO:0046983">
    <property type="term" value="F:protein dimerization activity"/>
    <property type="evidence" value="ECO:0007669"/>
    <property type="project" value="InterPro"/>
</dbReference>
<accession>A0A445MR87</accession>
<dbReference type="PROSITE" id="PS50110">
    <property type="entry name" value="RESPONSE_REGULATORY"/>
    <property type="match status" value="1"/>
</dbReference>
<evidence type="ECO:0000259" key="10">
    <source>
        <dbReference type="PROSITE" id="PS50109"/>
    </source>
</evidence>
<evidence type="ECO:0000256" key="8">
    <source>
        <dbReference type="ARBA" id="ARBA00023012"/>
    </source>
</evidence>
<dbReference type="Pfam" id="PF02518">
    <property type="entry name" value="HATPase_c"/>
    <property type="match status" value="1"/>
</dbReference>
<feature type="domain" description="Response regulatory" evidence="11">
    <location>
        <begin position="10"/>
        <end position="127"/>
    </location>
</feature>
<dbReference type="EMBL" id="OJIN01000019">
    <property type="protein sequence ID" value="SPD71970.1"/>
    <property type="molecule type" value="Genomic_DNA"/>
</dbReference>
<keyword evidence="5" id="KW-0547">Nucleotide-binding</keyword>
<feature type="domain" description="Histidine kinase" evidence="10">
    <location>
        <begin position="270"/>
        <end position="363"/>
    </location>
</feature>
<dbReference type="SMART" id="SM00448">
    <property type="entry name" value="REC"/>
    <property type="match status" value="1"/>
</dbReference>
<dbReference type="Gene3D" id="3.30.565.10">
    <property type="entry name" value="Histidine kinase-like ATPase, C-terminal domain"/>
    <property type="match status" value="1"/>
</dbReference>
<name>A0A445MR87_9BACT</name>
<keyword evidence="7" id="KW-0067">ATP-binding</keyword>
<dbReference type="InterPro" id="IPR036890">
    <property type="entry name" value="HATPase_C_sf"/>
</dbReference>
<evidence type="ECO:0000259" key="11">
    <source>
        <dbReference type="PROSITE" id="PS50110"/>
    </source>
</evidence>
<dbReference type="Pfam" id="PF00072">
    <property type="entry name" value="Response_reg"/>
    <property type="match status" value="1"/>
</dbReference>
<keyword evidence="8" id="KW-0902">Two-component regulatory system</keyword>
<keyword evidence="4" id="KW-0808">Transferase</keyword>
<evidence type="ECO:0000313" key="12">
    <source>
        <dbReference type="EMBL" id="SPD71970.1"/>
    </source>
</evidence>
<dbReference type="InterPro" id="IPR005467">
    <property type="entry name" value="His_kinase_dom"/>
</dbReference>
<evidence type="ECO:0000256" key="3">
    <source>
        <dbReference type="ARBA" id="ARBA00022553"/>
    </source>
</evidence>
<dbReference type="PANTHER" id="PTHR24421:SF10">
    <property type="entry name" value="NITRATE_NITRITE SENSOR PROTEIN NARQ"/>
    <property type="match status" value="1"/>
</dbReference>
<comment type="catalytic activity">
    <reaction evidence="1">
        <text>ATP + protein L-histidine = ADP + protein N-phospho-L-histidine.</text>
        <dbReference type="EC" id="2.7.13.3"/>
    </reaction>
</comment>
<evidence type="ECO:0000256" key="6">
    <source>
        <dbReference type="ARBA" id="ARBA00022777"/>
    </source>
</evidence>
<evidence type="ECO:0000256" key="1">
    <source>
        <dbReference type="ARBA" id="ARBA00000085"/>
    </source>
</evidence>
<keyword evidence="3 9" id="KW-0597">Phosphoprotein</keyword>
<evidence type="ECO:0000256" key="2">
    <source>
        <dbReference type="ARBA" id="ARBA00012438"/>
    </source>
</evidence>
<dbReference type="InterPro" id="IPR001789">
    <property type="entry name" value="Sig_transdc_resp-reg_receiver"/>
</dbReference>
<dbReference type="SMART" id="SM00387">
    <property type="entry name" value="HATPase_c"/>
    <property type="match status" value="1"/>
</dbReference>
<sequence>MTLENNETVRILLVEDDEDDYVIFRDTLLQITGSRILLEWVSGYGQALEKMTQNQYDIYFVDYRLGDHSGLDLLRAFQGQGFDMPVIILTGHGDYEIDIQAMKVGASDYLEKEFLNPSLLDRSIRYSLERSKTIKELSASREELRFLSRRLLEVQENERKLVAQELHDSIGSSLSAIKFTLEQKAIEMDNKALDDGGLLLDRAISMVRSTMEEVRRISTNLRPPLLDNLGILTTIRSHCREFQEVYSDTKINSQLDIKEEDVPDGLKIVIFRILQEALNNAAKYSKAKHVRVSLKKTGVGLEFSLEDDGKGFDLKDLSRRSIERQGMGISGMRERVELSDGFFKIISEKGRGTLIRAFWPTRSKAYITDDSL</sequence>
<dbReference type="InterPro" id="IPR011712">
    <property type="entry name" value="Sig_transdc_His_kin_sub3_dim/P"/>
</dbReference>